<name>A0ABR4QA11_9CEST</name>
<organism evidence="2 3">
    <name type="scientific">Taenia crassiceps</name>
    <dbReference type="NCBI Taxonomy" id="6207"/>
    <lineage>
        <taxon>Eukaryota</taxon>
        <taxon>Metazoa</taxon>
        <taxon>Spiralia</taxon>
        <taxon>Lophotrochozoa</taxon>
        <taxon>Platyhelminthes</taxon>
        <taxon>Cestoda</taxon>
        <taxon>Eucestoda</taxon>
        <taxon>Cyclophyllidea</taxon>
        <taxon>Taeniidae</taxon>
        <taxon>Taenia</taxon>
    </lineage>
</organism>
<evidence type="ECO:0000256" key="1">
    <source>
        <dbReference type="SAM" id="MobiDB-lite"/>
    </source>
</evidence>
<proteinExistence type="predicted"/>
<dbReference type="EMBL" id="JAKROA010000005">
    <property type="protein sequence ID" value="KAL5106561.1"/>
    <property type="molecule type" value="Genomic_DNA"/>
</dbReference>
<comment type="caution">
    <text evidence="2">The sequence shown here is derived from an EMBL/GenBank/DDBJ whole genome shotgun (WGS) entry which is preliminary data.</text>
</comment>
<dbReference type="Proteomes" id="UP001651158">
    <property type="component" value="Unassembled WGS sequence"/>
</dbReference>
<feature type="compositionally biased region" description="Basic residues" evidence="1">
    <location>
        <begin position="195"/>
        <end position="205"/>
    </location>
</feature>
<protein>
    <submittedName>
        <fullName evidence="2">Uncharacterized protein</fullName>
    </submittedName>
</protein>
<feature type="region of interest" description="Disordered" evidence="1">
    <location>
        <begin position="1"/>
        <end position="30"/>
    </location>
</feature>
<evidence type="ECO:0000313" key="3">
    <source>
        <dbReference type="Proteomes" id="UP001651158"/>
    </source>
</evidence>
<feature type="region of interest" description="Disordered" evidence="1">
    <location>
        <begin position="195"/>
        <end position="248"/>
    </location>
</feature>
<keyword evidence="3" id="KW-1185">Reference proteome</keyword>
<sequence length="302" mass="32599">MTLEDGAFDPFISRDRIPRTPPAPSKMSSLLGTECSDGAGLRDNSQTSMFQTDENRQRYFIRLTGSPGSQRRIFLRCPSSFNVRSSVSEMNANSGTPPSFHRMKRCAKESSASMDFNTSEVDVSKASSRRGQIHGGEESICVTPLLDEPSCLSLGEMGEVAGASKSCGEIKSQLGNASIASVAFGTLYTSDFKHLGRIKRQRKPTRSSPSRSRHDLRRTTSPLSGSAPRHCRRRQGDGGKDVSFSSTSTTTAISAVVRGGKTGKCHKPVTPPKLTETSSAILGSLGCRRSQRNVARVNYAGL</sequence>
<reference evidence="2 3" key="1">
    <citation type="journal article" date="2022" name="Front. Cell. Infect. Microbiol.">
        <title>The Genomes of Two Strains of Taenia crassiceps the Animal Model for the Study of Human Cysticercosis.</title>
        <authorList>
            <person name="Bobes R.J."/>
            <person name="Estrada K."/>
            <person name="Rios-Valencia D.G."/>
            <person name="Calderon-Gallegos A."/>
            <person name="de la Torre P."/>
            <person name="Carrero J.C."/>
            <person name="Sanchez-Flores A."/>
            <person name="Laclette J.P."/>
        </authorList>
    </citation>
    <scope>NUCLEOTIDE SEQUENCE [LARGE SCALE GENOMIC DNA]</scope>
    <source>
        <strain evidence="2">WFUcys</strain>
    </source>
</reference>
<evidence type="ECO:0000313" key="2">
    <source>
        <dbReference type="EMBL" id="KAL5106561.1"/>
    </source>
</evidence>
<gene>
    <name evidence="2" type="ORF">TcWFU_001086</name>
</gene>
<accession>A0ABR4QA11</accession>